<dbReference type="OrthoDB" id="5589194at2759"/>
<gene>
    <name evidence="1" type="ORF">IWW39_004235</name>
</gene>
<sequence>MSSKADARSKAEIAHFVAQWATEELGFRKPSTLVSAKGEEKIEPADVEPLLQGDLVRILDLATRHVVSSRRASHSRHKLAAYCAQPDPKLAQLPYIALRHSLKQLSARESALLSEIQSIELDNRAAIDSISDIESKRNAMEARIRDLRLQILVKQAVAEKTRRLSKRMKVLVQEMTSCCSSTQATTSSMDLSWSADAESSMHSNSVLAPPGRIGELIAQLQNAKPANNAGAQISGSAIPNDDMLKQRQRMLACVISCLKDLEDQHVQMWSTAKALRSRITEGRSELDRKIESAASQLNMSVASAGGSALDFRTAILRAVIQDAVSQVGHRVGTLVPALEIADVCSWVSDDHMEAVSDLAAEFAATRVAPANGDLLKASHHSDMREAWNAVGLISLRHINVDSKIDSHSQFRSADKLVTRSSFMDSARGKVISDICREAVVGGVAGQAHEVTIAKLRDQLARGRMDASAVDAEGLSLQDAAELAGQQSQAIKDEARQALEAWAKGSNAAACLKTASESAEAEASIAQLSDTSGKLFTELFAPWHKRDGVEYAEYLKQLKIARASENQ</sequence>
<dbReference type="Proteomes" id="UP001151516">
    <property type="component" value="Unassembled WGS sequence"/>
</dbReference>
<evidence type="ECO:0000313" key="2">
    <source>
        <dbReference type="Proteomes" id="UP001151516"/>
    </source>
</evidence>
<dbReference type="EMBL" id="JANBTX010000150">
    <property type="protein sequence ID" value="KAJ2685484.1"/>
    <property type="molecule type" value="Genomic_DNA"/>
</dbReference>
<name>A0A9W8GH41_9FUNG</name>
<reference evidence="1" key="1">
    <citation type="submission" date="2022-07" db="EMBL/GenBank/DDBJ databases">
        <title>Phylogenomic reconstructions and comparative analyses of Kickxellomycotina fungi.</title>
        <authorList>
            <person name="Reynolds N.K."/>
            <person name="Stajich J.E."/>
            <person name="Barry K."/>
            <person name="Grigoriev I.V."/>
            <person name="Crous P."/>
            <person name="Smith M.E."/>
        </authorList>
    </citation>
    <scope>NUCLEOTIDE SEQUENCE</scope>
    <source>
        <strain evidence="1">CBS 109367</strain>
    </source>
</reference>
<dbReference type="AlphaFoldDB" id="A0A9W8GH41"/>
<comment type="caution">
    <text evidence="1">The sequence shown here is derived from an EMBL/GenBank/DDBJ whole genome shotgun (WGS) entry which is preliminary data.</text>
</comment>
<proteinExistence type="predicted"/>
<keyword evidence="2" id="KW-1185">Reference proteome</keyword>
<protein>
    <submittedName>
        <fullName evidence="1">Uncharacterized protein</fullName>
    </submittedName>
</protein>
<accession>A0A9W8GH41</accession>
<organism evidence="1 2">
    <name type="scientific">Coemansia spiralis</name>
    <dbReference type="NCBI Taxonomy" id="417178"/>
    <lineage>
        <taxon>Eukaryota</taxon>
        <taxon>Fungi</taxon>
        <taxon>Fungi incertae sedis</taxon>
        <taxon>Zoopagomycota</taxon>
        <taxon>Kickxellomycotina</taxon>
        <taxon>Kickxellomycetes</taxon>
        <taxon>Kickxellales</taxon>
        <taxon>Kickxellaceae</taxon>
        <taxon>Coemansia</taxon>
    </lineage>
</organism>
<evidence type="ECO:0000313" key="1">
    <source>
        <dbReference type="EMBL" id="KAJ2685484.1"/>
    </source>
</evidence>